<dbReference type="STRING" id="27835.A0A0N4YI90"/>
<dbReference type="Proteomes" id="UP000271162">
    <property type="component" value="Unassembled WGS sequence"/>
</dbReference>
<dbReference type="Gene3D" id="3.10.100.10">
    <property type="entry name" value="Mannose-Binding Protein A, subunit A"/>
    <property type="match status" value="1"/>
</dbReference>
<evidence type="ECO:0000313" key="2">
    <source>
        <dbReference type="EMBL" id="VDL80215.1"/>
    </source>
</evidence>
<dbReference type="CDD" id="cd00037">
    <property type="entry name" value="CLECT"/>
    <property type="match status" value="1"/>
</dbReference>
<keyword evidence="3" id="KW-1185">Reference proteome</keyword>
<feature type="domain" description="C-type lectin" evidence="1">
    <location>
        <begin position="1"/>
        <end position="107"/>
    </location>
</feature>
<evidence type="ECO:0000313" key="3">
    <source>
        <dbReference type="Proteomes" id="UP000271162"/>
    </source>
</evidence>
<gene>
    <name evidence="2" type="ORF">NBR_LOCUS16620</name>
</gene>
<dbReference type="InterPro" id="IPR016187">
    <property type="entry name" value="CTDL_fold"/>
</dbReference>
<dbReference type="InterPro" id="IPR001304">
    <property type="entry name" value="C-type_lectin-like"/>
</dbReference>
<dbReference type="SUPFAM" id="SSF56436">
    <property type="entry name" value="C-type lectin-like"/>
    <property type="match status" value="1"/>
</dbReference>
<dbReference type="SMART" id="SM00034">
    <property type="entry name" value="CLECT"/>
    <property type="match status" value="1"/>
</dbReference>
<dbReference type="Pfam" id="PF00059">
    <property type="entry name" value="Lectin_C"/>
    <property type="match status" value="1"/>
</dbReference>
<sequence length="115" mass="12372">MMVYRDAEEQCMKIGGHLPSISNAFQNAAVQDAAIKLLGKNTGGKLILGYSNLMMYGFTWSDGNPSWYTNWAPGEPVTVVPGVAWMDVLTGVWNTAAPTAASNFICELPSIPISC</sequence>
<name>A0A0N4YI90_NIPBR</name>
<organism evidence="4">
    <name type="scientific">Nippostrongylus brasiliensis</name>
    <name type="common">Rat hookworm</name>
    <dbReference type="NCBI Taxonomy" id="27835"/>
    <lineage>
        <taxon>Eukaryota</taxon>
        <taxon>Metazoa</taxon>
        <taxon>Ecdysozoa</taxon>
        <taxon>Nematoda</taxon>
        <taxon>Chromadorea</taxon>
        <taxon>Rhabditida</taxon>
        <taxon>Rhabditina</taxon>
        <taxon>Rhabditomorpha</taxon>
        <taxon>Strongyloidea</taxon>
        <taxon>Heligmosomidae</taxon>
        <taxon>Nippostrongylus</taxon>
    </lineage>
</organism>
<reference evidence="4" key="1">
    <citation type="submission" date="2017-02" db="UniProtKB">
        <authorList>
            <consortium name="WormBaseParasite"/>
        </authorList>
    </citation>
    <scope>IDENTIFICATION</scope>
</reference>
<protein>
    <submittedName>
        <fullName evidence="4">C-type lectin domain-containing protein</fullName>
    </submittedName>
</protein>
<evidence type="ECO:0000259" key="1">
    <source>
        <dbReference type="PROSITE" id="PS50041"/>
    </source>
</evidence>
<accession>A0A0N4YI90</accession>
<dbReference type="WBParaSite" id="NBR_0001661701-mRNA-1">
    <property type="protein sequence ID" value="NBR_0001661701-mRNA-1"/>
    <property type="gene ID" value="NBR_0001661701"/>
</dbReference>
<dbReference type="EMBL" id="UYSL01022292">
    <property type="protein sequence ID" value="VDL80215.1"/>
    <property type="molecule type" value="Genomic_DNA"/>
</dbReference>
<proteinExistence type="predicted"/>
<evidence type="ECO:0000313" key="4">
    <source>
        <dbReference type="WBParaSite" id="NBR_0001661701-mRNA-1"/>
    </source>
</evidence>
<dbReference type="AlphaFoldDB" id="A0A0N4YI90"/>
<dbReference type="InterPro" id="IPR016186">
    <property type="entry name" value="C-type_lectin-like/link_sf"/>
</dbReference>
<dbReference type="PROSITE" id="PS50041">
    <property type="entry name" value="C_TYPE_LECTIN_2"/>
    <property type="match status" value="1"/>
</dbReference>
<reference evidence="2 3" key="2">
    <citation type="submission" date="2018-11" db="EMBL/GenBank/DDBJ databases">
        <authorList>
            <consortium name="Pathogen Informatics"/>
        </authorList>
    </citation>
    <scope>NUCLEOTIDE SEQUENCE [LARGE SCALE GENOMIC DNA]</scope>
</reference>